<evidence type="ECO:0000256" key="1">
    <source>
        <dbReference type="ARBA" id="ARBA00023015"/>
    </source>
</evidence>
<accession>J9G3V7</accession>
<reference evidence="4" key="1">
    <citation type="journal article" date="2012" name="PLoS ONE">
        <title>Gene sets for utilization of primary and secondary nutrition supplies in the distal gut of endangered iberian lynx.</title>
        <authorList>
            <person name="Alcaide M."/>
            <person name="Messina E."/>
            <person name="Richter M."/>
            <person name="Bargiela R."/>
            <person name="Peplies J."/>
            <person name="Huws S.A."/>
            <person name="Newbold C.J."/>
            <person name="Golyshin P.N."/>
            <person name="Simon M.A."/>
            <person name="Lopez G."/>
            <person name="Yakimov M.M."/>
            <person name="Ferrer M."/>
        </authorList>
    </citation>
    <scope>NUCLEOTIDE SEQUENCE</scope>
</reference>
<dbReference type="GO" id="GO:0003677">
    <property type="term" value="F:DNA binding"/>
    <property type="evidence" value="ECO:0007669"/>
    <property type="project" value="TreeGrafter"/>
</dbReference>
<gene>
    <name evidence="4" type="ORF">EVA_17664</name>
</gene>
<feature type="domain" description="Bacterial transcriptional activator" evidence="3">
    <location>
        <begin position="36"/>
        <end position="119"/>
    </location>
</feature>
<proteinExistence type="predicted"/>
<dbReference type="InterPro" id="IPR011990">
    <property type="entry name" value="TPR-like_helical_dom_sf"/>
</dbReference>
<organism evidence="4">
    <name type="scientific">gut metagenome</name>
    <dbReference type="NCBI Taxonomy" id="749906"/>
    <lineage>
        <taxon>unclassified sequences</taxon>
        <taxon>metagenomes</taxon>
        <taxon>organismal metagenomes</taxon>
    </lineage>
</organism>
<dbReference type="SUPFAM" id="SSF48452">
    <property type="entry name" value="TPR-like"/>
    <property type="match status" value="1"/>
</dbReference>
<dbReference type="InterPro" id="IPR051677">
    <property type="entry name" value="AfsR-DnrI-RedD_regulator"/>
</dbReference>
<dbReference type="AlphaFoldDB" id="J9G3V7"/>
<keyword evidence="1" id="KW-0805">Transcription regulation</keyword>
<keyword evidence="2" id="KW-0804">Transcription</keyword>
<dbReference type="GO" id="GO:0006355">
    <property type="term" value="P:regulation of DNA-templated transcription"/>
    <property type="evidence" value="ECO:0007669"/>
    <property type="project" value="TreeGrafter"/>
</dbReference>
<name>J9G3V7_9ZZZZ</name>
<dbReference type="EMBL" id="AMCI01006491">
    <property type="protein sequence ID" value="EJW94229.1"/>
    <property type="molecule type" value="Genomic_DNA"/>
</dbReference>
<dbReference type="Pfam" id="PF03704">
    <property type="entry name" value="BTAD"/>
    <property type="match status" value="1"/>
</dbReference>
<dbReference type="Gene3D" id="1.25.40.10">
    <property type="entry name" value="Tetratricopeptide repeat domain"/>
    <property type="match status" value="1"/>
</dbReference>
<feature type="non-terminal residue" evidence="4">
    <location>
        <position position="1"/>
    </location>
</feature>
<dbReference type="PANTHER" id="PTHR35807:SF1">
    <property type="entry name" value="TRANSCRIPTIONAL REGULATOR REDD"/>
    <property type="match status" value="1"/>
</dbReference>
<dbReference type="PANTHER" id="PTHR35807">
    <property type="entry name" value="TRANSCRIPTIONAL REGULATOR REDD-RELATED"/>
    <property type="match status" value="1"/>
</dbReference>
<dbReference type="InterPro" id="IPR005158">
    <property type="entry name" value="BTAD"/>
</dbReference>
<evidence type="ECO:0000256" key="2">
    <source>
        <dbReference type="ARBA" id="ARBA00023163"/>
    </source>
</evidence>
<evidence type="ECO:0000313" key="4">
    <source>
        <dbReference type="EMBL" id="EJW94229.1"/>
    </source>
</evidence>
<comment type="caution">
    <text evidence="4">The sequence shown here is derived from an EMBL/GenBank/DDBJ whole genome shotgun (WGS) entry which is preliminary data.</text>
</comment>
<sequence>LVYRFRQTFELLSDHRLIESTPTGYQINPRLNVFTDFQLFDKKWSIAMKAADHKEKVEFLKKAIDLYQGPLFGSARDEHWIMSKVVAFEYRYLGAVCELMKTLDLGRDYVCIQHYASKVLLIAPHSIDGYYWMIYAMFQLDHPEMARGELRMAQRNLLEEEYDELIERLKVAGFSRCYGITPA</sequence>
<evidence type="ECO:0000259" key="3">
    <source>
        <dbReference type="Pfam" id="PF03704"/>
    </source>
</evidence>
<protein>
    <submittedName>
        <fullName evidence="4">Transcriptional regulatory protein</fullName>
    </submittedName>
</protein>